<dbReference type="PANTHER" id="PTHR43699:SF1">
    <property type="entry name" value="3-DEHYDROQUINATE DEHYDRATASE"/>
    <property type="match status" value="1"/>
</dbReference>
<dbReference type="Gene3D" id="3.20.20.70">
    <property type="entry name" value="Aldolase class I"/>
    <property type="match status" value="1"/>
</dbReference>
<dbReference type="RefSeq" id="WP_150203496.1">
    <property type="nucleotide sequence ID" value="NZ_CP043939.1"/>
</dbReference>
<evidence type="ECO:0000313" key="6">
    <source>
        <dbReference type="EMBL" id="QER66777.1"/>
    </source>
</evidence>
<comment type="similarity">
    <text evidence="5">Belongs to the type-I 3-dehydroquinase family.</text>
</comment>
<dbReference type="GO" id="GO:0046279">
    <property type="term" value="P:3,4-dihydroxybenzoate biosynthetic process"/>
    <property type="evidence" value="ECO:0007669"/>
    <property type="project" value="TreeGrafter"/>
</dbReference>
<dbReference type="OrthoDB" id="9813659at2"/>
<dbReference type="NCBIfam" id="TIGR01093">
    <property type="entry name" value="aroD"/>
    <property type="match status" value="1"/>
</dbReference>
<organism evidence="6 7">
    <name type="scientific">Paucilactobacillus nenjiangensis</name>
    <dbReference type="NCBI Taxonomy" id="1296540"/>
    <lineage>
        <taxon>Bacteria</taxon>
        <taxon>Bacillati</taxon>
        <taxon>Bacillota</taxon>
        <taxon>Bacilli</taxon>
        <taxon>Lactobacillales</taxon>
        <taxon>Lactobacillaceae</taxon>
        <taxon>Paucilactobacillus</taxon>
    </lineage>
</organism>
<dbReference type="FunFam" id="3.20.20.70:FF:000047">
    <property type="entry name" value="3-dehydroquinate dehydratase"/>
    <property type="match status" value="1"/>
</dbReference>
<comment type="caution">
    <text evidence="5">Lacks conserved residue(s) required for the propagation of feature annotation.</text>
</comment>
<keyword evidence="4 5" id="KW-0704">Schiff base</keyword>
<sequence>MDQKSKTIIVGGLELGSDQPERIIVPIIAENYESVLKQAEKITHSAADMVEWRLDYLQSDLSDFDTLVGTAIDLKSTLGDIPIIATSRTVKEGGEFDYPGTIYVDAYNQLIQAEIVDAIDVEFSREDVEIGQLRSLTTNGDVTMIMSHHDFEKTPEKNELIFLMSQMAKANPDIIKVAVMPKYREDVMNLMDATIAVDHQVTQPLLTMSMGDLGKISRVAGKTFGSVATFGSVGKSSAPGQLSAGELKTILDTL</sequence>
<dbReference type="UniPathway" id="UPA00053">
    <property type="reaction ID" value="UER00086"/>
</dbReference>
<feature type="active site" description="Proton donor/acceptor" evidence="5">
    <location>
        <position position="149"/>
    </location>
</feature>
<dbReference type="SUPFAM" id="SSF51569">
    <property type="entry name" value="Aldolase"/>
    <property type="match status" value="1"/>
</dbReference>
<keyword evidence="5" id="KW-0028">Amino-acid biosynthesis</keyword>
<evidence type="ECO:0000256" key="1">
    <source>
        <dbReference type="ARBA" id="ARBA00001864"/>
    </source>
</evidence>
<evidence type="ECO:0000256" key="4">
    <source>
        <dbReference type="ARBA" id="ARBA00023270"/>
    </source>
</evidence>
<dbReference type="InterPro" id="IPR050146">
    <property type="entry name" value="Type-I_3-dehydroquinase"/>
</dbReference>
<feature type="binding site" evidence="5">
    <location>
        <position position="218"/>
    </location>
    <ligand>
        <name>3-dehydroquinate</name>
        <dbReference type="ChEBI" id="CHEBI:32364"/>
    </ligand>
</feature>
<dbReference type="HAMAP" id="MF_00214">
    <property type="entry name" value="AroD"/>
    <property type="match status" value="1"/>
</dbReference>
<dbReference type="Pfam" id="PF01487">
    <property type="entry name" value="DHquinase_I"/>
    <property type="match status" value="1"/>
</dbReference>
<comment type="function">
    <text evidence="5">Involved in the third step of the chorismate pathway, which leads to the biosynthesis of aromatic amino acids. Catalyzes the cis-dehydration of 3-dehydroquinate (DHQ) and introduces the first double bond of the aromatic ring to yield 3-dehydroshikimate.</text>
</comment>
<dbReference type="EC" id="4.2.1.10" evidence="5"/>
<comment type="catalytic activity">
    <reaction evidence="1 5">
        <text>3-dehydroquinate = 3-dehydroshikimate + H2O</text>
        <dbReference type="Rhea" id="RHEA:21096"/>
        <dbReference type="ChEBI" id="CHEBI:15377"/>
        <dbReference type="ChEBI" id="CHEBI:16630"/>
        <dbReference type="ChEBI" id="CHEBI:32364"/>
        <dbReference type="EC" id="4.2.1.10"/>
    </reaction>
</comment>
<keyword evidence="7" id="KW-1185">Reference proteome</keyword>
<feature type="binding site" evidence="5">
    <location>
        <position position="241"/>
    </location>
    <ligand>
        <name>3-dehydroquinate</name>
        <dbReference type="ChEBI" id="CHEBI:32364"/>
    </ligand>
</feature>
<dbReference type="GO" id="GO:0003855">
    <property type="term" value="F:3-dehydroquinate dehydratase activity"/>
    <property type="evidence" value="ECO:0007669"/>
    <property type="project" value="UniProtKB-UniRule"/>
</dbReference>
<reference evidence="6 7" key="1">
    <citation type="submission" date="2019-09" db="EMBL/GenBank/DDBJ databases">
        <title>Complete Genome Sequence of Lactobacillus nenjiangensis SH-Y15, isolated from sauerkraut.</title>
        <authorList>
            <person name="Yang H."/>
        </authorList>
    </citation>
    <scope>NUCLEOTIDE SEQUENCE [LARGE SCALE GENOMIC DNA]</scope>
    <source>
        <strain evidence="6 7">SH-Y15</strain>
    </source>
</reference>
<evidence type="ECO:0000256" key="2">
    <source>
        <dbReference type="ARBA" id="ARBA00023141"/>
    </source>
</evidence>
<dbReference type="CDD" id="cd00502">
    <property type="entry name" value="DHQase_I"/>
    <property type="match status" value="1"/>
</dbReference>
<dbReference type="PANTHER" id="PTHR43699">
    <property type="entry name" value="3-DEHYDROQUINATE DEHYDRATASE"/>
    <property type="match status" value="1"/>
</dbReference>
<protein>
    <recommendedName>
        <fullName evidence="5">3-dehydroquinate dehydratase</fullName>
        <shortName evidence="5">3-dehydroquinase</shortName>
        <ecNumber evidence="5">4.2.1.10</ecNumber>
    </recommendedName>
    <alternativeName>
        <fullName evidence="5">Type I DHQase</fullName>
    </alternativeName>
    <alternativeName>
        <fullName evidence="5">Type I dehydroquinase</fullName>
        <shortName evidence="5">DHQ1</shortName>
    </alternativeName>
</protein>
<name>A0A5P1X3J5_9LACO</name>
<dbReference type="EMBL" id="CP043939">
    <property type="protein sequence ID" value="QER66777.1"/>
    <property type="molecule type" value="Genomic_DNA"/>
</dbReference>
<dbReference type="KEGG" id="lnn:F0161_02090"/>
<comment type="subunit">
    <text evidence="5">Homodimer.</text>
</comment>
<feature type="binding site" evidence="5">
    <location>
        <begin position="51"/>
        <end position="53"/>
    </location>
    <ligand>
        <name>3-dehydroquinate</name>
        <dbReference type="ChEBI" id="CHEBI:32364"/>
    </ligand>
</feature>
<dbReference type="InterPro" id="IPR001381">
    <property type="entry name" value="DHquinase_I"/>
</dbReference>
<dbReference type="GO" id="GO:0009423">
    <property type="term" value="P:chorismate biosynthetic process"/>
    <property type="evidence" value="ECO:0007669"/>
    <property type="project" value="UniProtKB-UniRule"/>
</dbReference>
<dbReference type="InterPro" id="IPR013785">
    <property type="entry name" value="Aldolase_TIM"/>
</dbReference>
<feature type="binding site" evidence="5">
    <location>
        <position position="237"/>
    </location>
    <ligand>
        <name>3-dehydroquinate</name>
        <dbReference type="ChEBI" id="CHEBI:32364"/>
    </ligand>
</feature>
<dbReference type="GO" id="GO:0009073">
    <property type="term" value="P:aromatic amino acid family biosynthetic process"/>
    <property type="evidence" value="ECO:0007669"/>
    <property type="project" value="UniProtKB-KW"/>
</dbReference>
<dbReference type="Proteomes" id="UP000325295">
    <property type="component" value="Chromosome"/>
</dbReference>
<gene>
    <name evidence="5 6" type="primary">aroD</name>
    <name evidence="6" type="ORF">F0161_02090</name>
</gene>
<feature type="binding site" evidence="5">
    <location>
        <position position="88"/>
    </location>
    <ligand>
        <name>3-dehydroquinate</name>
        <dbReference type="ChEBI" id="CHEBI:32364"/>
    </ligand>
</feature>
<evidence type="ECO:0000313" key="7">
    <source>
        <dbReference type="Proteomes" id="UP000325295"/>
    </source>
</evidence>
<keyword evidence="2 5" id="KW-0057">Aromatic amino acid biosynthesis</keyword>
<evidence type="ECO:0000256" key="5">
    <source>
        <dbReference type="HAMAP-Rule" id="MF_00214"/>
    </source>
</evidence>
<comment type="pathway">
    <text evidence="5">Metabolic intermediate biosynthesis; chorismate biosynthesis; chorismate from D-erythrose 4-phosphate and phosphoenolpyruvate: step 3/7.</text>
</comment>
<dbReference type="AlphaFoldDB" id="A0A5P1X3J5"/>
<accession>A0A5P1X3J5</accession>
<evidence type="ECO:0000256" key="3">
    <source>
        <dbReference type="ARBA" id="ARBA00023239"/>
    </source>
</evidence>
<feature type="active site" description="Schiff-base intermediate with substrate" evidence="5">
    <location>
        <position position="176"/>
    </location>
</feature>
<dbReference type="GO" id="GO:0008652">
    <property type="term" value="P:amino acid biosynthetic process"/>
    <property type="evidence" value="ECO:0007669"/>
    <property type="project" value="UniProtKB-KW"/>
</dbReference>
<proteinExistence type="inferred from homology"/>
<keyword evidence="3 5" id="KW-0456">Lyase</keyword>